<dbReference type="KEGG" id="mamm:ABNF92_00740"/>
<organism evidence="1">
    <name type="scientific">Marinobacter sp. MMG032</name>
    <dbReference type="NCBI Taxonomy" id="3158548"/>
    <lineage>
        <taxon>Bacteria</taxon>
        <taxon>Pseudomonadati</taxon>
        <taxon>Pseudomonadota</taxon>
        <taxon>Gammaproteobacteria</taxon>
        <taxon>Pseudomonadales</taxon>
        <taxon>Marinobacteraceae</taxon>
        <taxon>Marinobacter</taxon>
    </lineage>
</organism>
<dbReference type="RefSeq" id="WP_349343147.1">
    <property type="nucleotide sequence ID" value="NZ_CP157802.1"/>
</dbReference>
<evidence type="ECO:0000313" key="1">
    <source>
        <dbReference type="EMBL" id="XBQ19721.1"/>
    </source>
</evidence>
<gene>
    <name evidence="1" type="ORF">ABNF92_00740</name>
</gene>
<proteinExistence type="predicted"/>
<reference evidence="1" key="1">
    <citation type="submission" date="2024-05" db="EMBL/GenBank/DDBJ databases">
        <title>Draft Genome Sequences of Flagellimonas sp. MMG031 and Marinobacter sp. MMG032 Isolated from the dinoflagellate Symbiodinium pilosum.</title>
        <authorList>
            <person name="Shikuma N.J."/>
            <person name="Farrell M.V."/>
        </authorList>
    </citation>
    <scope>NUCLEOTIDE SEQUENCE</scope>
    <source>
        <strain evidence="1">MMG032</strain>
    </source>
</reference>
<name>A0AAU7MMP8_9GAMM</name>
<sequence length="55" mass="5775">MGATTVTLPDQESIADLLAMTPHLYRASAEGLEKAAALDSLEVTVDVVLKSSEKS</sequence>
<dbReference type="AlphaFoldDB" id="A0AAU7MMP8"/>
<protein>
    <submittedName>
        <fullName evidence="1">Uncharacterized protein</fullName>
    </submittedName>
</protein>
<dbReference type="EMBL" id="CP157802">
    <property type="protein sequence ID" value="XBQ19721.1"/>
    <property type="molecule type" value="Genomic_DNA"/>
</dbReference>
<accession>A0AAU7MMP8</accession>